<organism evidence="1 2">
    <name type="scientific">Bauhinia variegata</name>
    <name type="common">Purple orchid tree</name>
    <name type="synonym">Phanera variegata</name>
    <dbReference type="NCBI Taxonomy" id="167791"/>
    <lineage>
        <taxon>Eukaryota</taxon>
        <taxon>Viridiplantae</taxon>
        <taxon>Streptophyta</taxon>
        <taxon>Embryophyta</taxon>
        <taxon>Tracheophyta</taxon>
        <taxon>Spermatophyta</taxon>
        <taxon>Magnoliopsida</taxon>
        <taxon>eudicotyledons</taxon>
        <taxon>Gunneridae</taxon>
        <taxon>Pentapetalae</taxon>
        <taxon>rosids</taxon>
        <taxon>fabids</taxon>
        <taxon>Fabales</taxon>
        <taxon>Fabaceae</taxon>
        <taxon>Cercidoideae</taxon>
        <taxon>Cercideae</taxon>
        <taxon>Bauhiniinae</taxon>
        <taxon>Bauhinia</taxon>
    </lineage>
</organism>
<proteinExistence type="predicted"/>
<sequence>MMKIVTDIPLCYSFFQERKVDLKIQLRNHTKERAKNMTWLWGHSNVNQFSQKTKVDYGYIAYAGPIYNPINGRGFTFLFKNPNFDARLIVLISPIVDLNIMQNSGSCG</sequence>
<evidence type="ECO:0000313" key="2">
    <source>
        <dbReference type="Proteomes" id="UP000828941"/>
    </source>
</evidence>
<reference evidence="1 2" key="1">
    <citation type="journal article" date="2022" name="DNA Res.">
        <title>Chromosomal-level genome assembly of the orchid tree Bauhinia variegata (Leguminosae; Cercidoideae) supports the allotetraploid origin hypothesis of Bauhinia.</title>
        <authorList>
            <person name="Zhong Y."/>
            <person name="Chen Y."/>
            <person name="Zheng D."/>
            <person name="Pang J."/>
            <person name="Liu Y."/>
            <person name="Luo S."/>
            <person name="Meng S."/>
            <person name="Qian L."/>
            <person name="Wei D."/>
            <person name="Dai S."/>
            <person name="Zhou R."/>
        </authorList>
    </citation>
    <scope>NUCLEOTIDE SEQUENCE [LARGE SCALE GENOMIC DNA]</scope>
    <source>
        <strain evidence="1">BV-YZ2020</strain>
    </source>
</reference>
<accession>A0ACB9NHX6</accession>
<gene>
    <name evidence="1" type="ORF">L6164_013984</name>
</gene>
<protein>
    <submittedName>
        <fullName evidence="1">Uncharacterized protein</fullName>
    </submittedName>
</protein>
<dbReference type="Proteomes" id="UP000828941">
    <property type="component" value="Chromosome 6"/>
</dbReference>
<comment type="caution">
    <text evidence="1">The sequence shown here is derived from an EMBL/GenBank/DDBJ whole genome shotgun (WGS) entry which is preliminary data.</text>
</comment>
<dbReference type="EMBL" id="CM039431">
    <property type="protein sequence ID" value="KAI4335329.1"/>
    <property type="molecule type" value="Genomic_DNA"/>
</dbReference>
<keyword evidence="2" id="KW-1185">Reference proteome</keyword>
<name>A0ACB9NHX6_BAUVA</name>
<evidence type="ECO:0000313" key="1">
    <source>
        <dbReference type="EMBL" id="KAI4335329.1"/>
    </source>
</evidence>